<dbReference type="AlphaFoldDB" id="A0A927FBX3"/>
<protein>
    <submittedName>
        <fullName evidence="3">VWA domain-containing protein</fullName>
    </submittedName>
</protein>
<gene>
    <name evidence="3" type="ORF">IEN85_15430</name>
</gene>
<dbReference type="EMBL" id="JACYFG010000038">
    <property type="protein sequence ID" value="MBD5780890.1"/>
    <property type="molecule type" value="Genomic_DNA"/>
</dbReference>
<keyword evidence="4" id="KW-1185">Reference proteome</keyword>
<dbReference type="Gene3D" id="3.40.50.410">
    <property type="entry name" value="von Willebrand factor, type A domain"/>
    <property type="match status" value="1"/>
</dbReference>
<feature type="domain" description="VWFA" evidence="2">
    <location>
        <begin position="163"/>
        <end position="338"/>
    </location>
</feature>
<dbReference type="PANTHER" id="PTHR10579:SF43">
    <property type="entry name" value="ZINC FINGER (C3HC4-TYPE RING FINGER) FAMILY PROTEIN"/>
    <property type="match status" value="1"/>
</dbReference>
<evidence type="ECO:0000259" key="2">
    <source>
        <dbReference type="PROSITE" id="PS50234"/>
    </source>
</evidence>
<dbReference type="SMART" id="SM00327">
    <property type="entry name" value="VWA"/>
    <property type="match status" value="1"/>
</dbReference>
<proteinExistence type="predicted"/>
<evidence type="ECO:0000313" key="4">
    <source>
        <dbReference type="Proteomes" id="UP000622317"/>
    </source>
</evidence>
<dbReference type="PANTHER" id="PTHR10579">
    <property type="entry name" value="CALCIUM-ACTIVATED CHLORIDE CHANNEL REGULATOR"/>
    <property type="match status" value="1"/>
</dbReference>
<comment type="caution">
    <text evidence="3">The sequence shown here is derived from an EMBL/GenBank/DDBJ whole genome shotgun (WGS) entry which is preliminary data.</text>
</comment>
<reference evidence="3" key="1">
    <citation type="submission" date="2020-09" db="EMBL/GenBank/DDBJ databases">
        <title>Pelagicoccus enzymogenes sp. nov. with an EPS production, isolated from marine sediment.</title>
        <authorList>
            <person name="Feng X."/>
        </authorList>
    </citation>
    <scope>NUCLEOTIDE SEQUENCE</scope>
    <source>
        <strain evidence="3">NFK12</strain>
    </source>
</reference>
<accession>A0A927FBX3</accession>
<organism evidence="3 4">
    <name type="scientific">Pelagicoccus enzymogenes</name>
    <dbReference type="NCBI Taxonomy" id="2773457"/>
    <lineage>
        <taxon>Bacteria</taxon>
        <taxon>Pseudomonadati</taxon>
        <taxon>Verrucomicrobiota</taxon>
        <taxon>Opitutia</taxon>
        <taxon>Puniceicoccales</taxon>
        <taxon>Pelagicoccaceae</taxon>
        <taxon>Pelagicoccus</taxon>
    </lineage>
</organism>
<dbReference type="InterPro" id="IPR051266">
    <property type="entry name" value="CLCR"/>
</dbReference>
<dbReference type="PROSITE" id="PS50234">
    <property type="entry name" value="VWFA"/>
    <property type="match status" value="1"/>
</dbReference>
<dbReference type="InterPro" id="IPR002035">
    <property type="entry name" value="VWF_A"/>
</dbReference>
<feature type="signal peptide" evidence="1">
    <location>
        <begin position="1"/>
        <end position="31"/>
    </location>
</feature>
<dbReference type="RefSeq" id="WP_191617997.1">
    <property type="nucleotide sequence ID" value="NZ_JACYFG010000038.1"/>
</dbReference>
<feature type="chain" id="PRO_5037254498" evidence="1">
    <location>
        <begin position="32"/>
        <end position="657"/>
    </location>
</feature>
<evidence type="ECO:0000256" key="1">
    <source>
        <dbReference type="SAM" id="SignalP"/>
    </source>
</evidence>
<keyword evidence="1" id="KW-0732">Signal</keyword>
<name>A0A927FBX3_9BACT</name>
<evidence type="ECO:0000313" key="3">
    <source>
        <dbReference type="EMBL" id="MBD5780890.1"/>
    </source>
</evidence>
<dbReference type="SUPFAM" id="SSF53300">
    <property type="entry name" value="vWA-like"/>
    <property type="match status" value="1"/>
</dbReference>
<dbReference type="Proteomes" id="UP000622317">
    <property type="component" value="Unassembled WGS sequence"/>
</dbReference>
<dbReference type="Pfam" id="PF00092">
    <property type="entry name" value="VWA"/>
    <property type="match status" value="1"/>
</dbReference>
<sequence length="657" mass="72057">MKSVCDRVWRSLACKSAACTLAGLLLGGTLASQTEEEEEEIFELSPFEVTGAADVGYRATSVLSGSRINTKLGATVGGAQDIRYMRSLVEDGVIPSSASFTPEGLFSEHDLPIGGLAPEGWLFDIAAQAMPFHSSSQPRVEALAQLGFVSGIDAATFQPAPLNLVAVVDKSGSMNGQPLDLVRKSLKQAVSQMGSDDQISIVLYGSSTEVHLQPTVVTEDNRTQIMDSIDRIQSYGSTAMEMGLQLGYETARKSQKTFSGRTRLMLFTDERPNVGRTDAHSFMSMAKAASEEGIGLTTIGVSVHFGADLAETISSVRGGNLFYFEDQESMENTFRKEFDTMVLELAYDMNLRIDPTEGVSITGMYGIPGDAVSWEEDGSLNLEVSTLFASRNKGAIYLGFGRADPSEQASLGDGPLATASITYTQADNRKNRHSEVPIVFTPANQRQEGLLKGSYLVEQYASMKLATLLYESSQYEQAAKLALEFADRDLPLADKGLEQECKLANEFAKHLLDDCKQRGIAVAGYHKEKRNGKSDSLFGEWVERDSGLLDETKEILRITPEQTAELYDSTETNPLRFIDESSIEISRRYIVFKDWGQMFRYRLGKDTLELQDGDKTTTYRRSPGLAQVRESSLLDQLRAKVSGLPEPRGPDVFSATR</sequence>
<dbReference type="InterPro" id="IPR036465">
    <property type="entry name" value="vWFA_dom_sf"/>
</dbReference>